<feature type="signal peptide" evidence="10">
    <location>
        <begin position="1"/>
        <end position="26"/>
    </location>
</feature>
<dbReference type="InterPro" id="IPR000421">
    <property type="entry name" value="FA58C"/>
</dbReference>
<evidence type="ECO:0000256" key="10">
    <source>
        <dbReference type="SAM" id="SignalP"/>
    </source>
</evidence>
<dbReference type="CDD" id="cd00190">
    <property type="entry name" value="Tryp_SPc"/>
    <property type="match status" value="1"/>
</dbReference>
<evidence type="ECO:0000256" key="2">
    <source>
        <dbReference type="ARBA" id="ARBA00022525"/>
    </source>
</evidence>
<proteinExistence type="predicted"/>
<evidence type="ECO:0000256" key="8">
    <source>
        <dbReference type="ARBA" id="ARBA00023157"/>
    </source>
</evidence>
<evidence type="ECO:0000313" key="13">
    <source>
        <dbReference type="EMBL" id="KAK3784028.1"/>
    </source>
</evidence>
<dbReference type="FunFam" id="2.40.10.10:FF:000146">
    <property type="entry name" value="Serine protease 53"/>
    <property type="match status" value="1"/>
</dbReference>
<dbReference type="AlphaFoldDB" id="A0AAE1A9Y4"/>
<dbReference type="InterPro" id="IPR043504">
    <property type="entry name" value="Peptidase_S1_PA_chymotrypsin"/>
</dbReference>
<dbReference type="PROSITE" id="PS50022">
    <property type="entry name" value="FA58C_3"/>
    <property type="match status" value="1"/>
</dbReference>
<dbReference type="EMBL" id="JAWDGP010002313">
    <property type="protein sequence ID" value="KAK3784028.1"/>
    <property type="molecule type" value="Genomic_DNA"/>
</dbReference>
<comment type="caution">
    <text evidence="13">The sequence shown here is derived from an EMBL/GenBank/DDBJ whole genome shotgun (WGS) entry which is preliminary data.</text>
</comment>
<sequence>MNALEINSFVILALECLLLLLRTSSAGLTQSPCRTPLGLQKQKFEPSLTFDLWASSGDADAARLNSYTPWAPDGVEGNFLLIKASQPVVLTAVQSQGRPNSPDRITGWTLEISHDCKNYRAENYTSSRQTSDEIFTTVLKHPEFATCIRIWPTTYIGASPALRLELLGCVISDGKSGCSQAGEFDDFSVTNGRQINFVRERILAWIKVRLSQRESYGLGTASIFYSRSCDGENWIYLEPSTLNTAQEPYSAKDNSVWIVQELELPVRAKCLRVISDPSSSVAEIVTNECSTSFIPSVYEIDEFNQGEKATTSDKDVQDVGKGDNATTSLEQLAAGIFGENPNGDEAIGEQFESSVNGSFSAQNDEDKRTISEQSSYRNPFLHKMISKSHQEKLEKSRLTHVIEDFLSSRNSSEDGSGIFSESDLMILQEILKTEKTLDNGDYGTLSLATSDAVNETQFVPLASSTFNTSDQTLWTSRYTKEKAQVSFPETSSQRLAANSNTQQTGYSSKELQETPQAPPAIARPREHLKQSASISIPSEDDLSKLENAEGTQKPPLSLIKNDVSTGCGVSVHREGSRYKRVVAGKPNTPGQWPWLVSLHYLPECNFTKLSGYKHLCGGSLIAPQWVLTSAHCFENSMIDGMENTTNWEVKLGFNDLEGEYDLPGSRQDRFIQAIYKHPKYNASVLPYEYDIALLKLDKAVQMSDTVSTICVQDISVDQERRCSVSGWGQLTADTPGSRLAHTTIIQTMSMRQCNASFERLNDSHPAKGFFIRIDEKILCVQAGSAGEDACQGDSGGPLMCERDGRWYQAGISSAGYGCGNQLVPAVFTRVSQYVEWMETTMAEADDTADSESESSGTKSNF</sequence>
<evidence type="ECO:0000256" key="9">
    <source>
        <dbReference type="SAM" id="MobiDB-lite"/>
    </source>
</evidence>
<keyword evidence="2" id="KW-0964">Secreted</keyword>
<dbReference type="InterPro" id="IPR001314">
    <property type="entry name" value="Peptidase_S1A"/>
</dbReference>
<dbReference type="InterPro" id="IPR008979">
    <property type="entry name" value="Galactose-bd-like_sf"/>
</dbReference>
<dbReference type="PANTHER" id="PTHR24252">
    <property type="entry name" value="ACROSIN-RELATED"/>
    <property type="match status" value="1"/>
</dbReference>
<dbReference type="PROSITE" id="PS01286">
    <property type="entry name" value="FA58C_2"/>
    <property type="match status" value="1"/>
</dbReference>
<dbReference type="PANTHER" id="PTHR24252:SF11">
    <property type="entry name" value="ATRIAL NATRIURETIC PEPTIDE-CONVERTING ENZYME ISOFORM X1"/>
    <property type="match status" value="1"/>
</dbReference>
<keyword evidence="8" id="KW-1015">Disulfide bond</keyword>
<keyword evidence="4 10" id="KW-0732">Signal</keyword>
<dbReference type="Proteomes" id="UP001283361">
    <property type="component" value="Unassembled WGS sequence"/>
</dbReference>
<keyword evidence="7" id="KW-0865">Zymogen</keyword>
<feature type="domain" description="F5/8 type C" evidence="11">
    <location>
        <begin position="33"/>
        <end position="169"/>
    </location>
</feature>
<evidence type="ECO:0000256" key="6">
    <source>
        <dbReference type="ARBA" id="ARBA00022825"/>
    </source>
</evidence>
<dbReference type="PROSITE" id="PS50240">
    <property type="entry name" value="TRYPSIN_DOM"/>
    <property type="match status" value="1"/>
</dbReference>
<evidence type="ECO:0000313" key="14">
    <source>
        <dbReference type="Proteomes" id="UP001283361"/>
    </source>
</evidence>
<evidence type="ECO:0000256" key="7">
    <source>
        <dbReference type="ARBA" id="ARBA00023145"/>
    </source>
</evidence>
<dbReference type="Gene3D" id="2.60.120.260">
    <property type="entry name" value="Galactose-binding domain-like"/>
    <property type="match status" value="1"/>
</dbReference>
<dbReference type="GO" id="GO:0006508">
    <property type="term" value="P:proteolysis"/>
    <property type="evidence" value="ECO:0007669"/>
    <property type="project" value="UniProtKB-KW"/>
</dbReference>
<keyword evidence="3" id="KW-0645">Protease</keyword>
<dbReference type="PROSITE" id="PS00135">
    <property type="entry name" value="TRYPSIN_SER"/>
    <property type="match status" value="1"/>
</dbReference>
<accession>A0AAE1A9Y4</accession>
<evidence type="ECO:0000259" key="11">
    <source>
        <dbReference type="PROSITE" id="PS50022"/>
    </source>
</evidence>
<dbReference type="InterPro" id="IPR001254">
    <property type="entry name" value="Trypsin_dom"/>
</dbReference>
<keyword evidence="14" id="KW-1185">Reference proteome</keyword>
<dbReference type="InterPro" id="IPR033116">
    <property type="entry name" value="TRYPSIN_SER"/>
</dbReference>
<evidence type="ECO:0000256" key="1">
    <source>
        <dbReference type="ARBA" id="ARBA00004613"/>
    </source>
</evidence>
<feature type="region of interest" description="Disordered" evidence="9">
    <location>
        <begin position="485"/>
        <end position="559"/>
    </location>
</feature>
<keyword evidence="5" id="KW-0378">Hydrolase</keyword>
<dbReference type="GO" id="GO:0004252">
    <property type="term" value="F:serine-type endopeptidase activity"/>
    <property type="evidence" value="ECO:0007669"/>
    <property type="project" value="InterPro"/>
</dbReference>
<protein>
    <submittedName>
        <fullName evidence="13">Uncharacterized protein</fullName>
    </submittedName>
</protein>
<keyword evidence="6" id="KW-0720">Serine protease</keyword>
<dbReference type="SMART" id="SM00020">
    <property type="entry name" value="Tryp_SPc"/>
    <property type="match status" value="1"/>
</dbReference>
<dbReference type="PRINTS" id="PR00722">
    <property type="entry name" value="CHYMOTRYPSIN"/>
</dbReference>
<dbReference type="GO" id="GO:0005576">
    <property type="term" value="C:extracellular region"/>
    <property type="evidence" value="ECO:0007669"/>
    <property type="project" value="UniProtKB-SubCell"/>
</dbReference>
<feature type="compositionally biased region" description="Polar residues" evidence="9">
    <location>
        <begin position="487"/>
        <end position="515"/>
    </location>
</feature>
<gene>
    <name evidence="13" type="ORF">RRG08_025222</name>
</gene>
<evidence type="ECO:0000256" key="5">
    <source>
        <dbReference type="ARBA" id="ARBA00022801"/>
    </source>
</evidence>
<dbReference type="SUPFAM" id="SSF49785">
    <property type="entry name" value="Galactose-binding domain-like"/>
    <property type="match status" value="1"/>
</dbReference>
<feature type="chain" id="PRO_5041989965" evidence="10">
    <location>
        <begin position="27"/>
        <end position="861"/>
    </location>
</feature>
<comment type="subcellular location">
    <subcellularLocation>
        <location evidence="1">Secreted</location>
    </subcellularLocation>
</comment>
<evidence type="ECO:0000256" key="3">
    <source>
        <dbReference type="ARBA" id="ARBA00022670"/>
    </source>
</evidence>
<feature type="domain" description="Peptidase S1" evidence="12">
    <location>
        <begin position="581"/>
        <end position="842"/>
    </location>
</feature>
<evidence type="ECO:0000256" key="4">
    <source>
        <dbReference type="ARBA" id="ARBA00022729"/>
    </source>
</evidence>
<organism evidence="13 14">
    <name type="scientific">Elysia crispata</name>
    <name type="common">lettuce slug</name>
    <dbReference type="NCBI Taxonomy" id="231223"/>
    <lineage>
        <taxon>Eukaryota</taxon>
        <taxon>Metazoa</taxon>
        <taxon>Spiralia</taxon>
        <taxon>Lophotrochozoa</taxon>
        <taxon>Mollusca</taxon>
        <taxon>Gastropoda</taxon>
        <taxon>Heterobranchia</taxon>
        <taxon>Euthyneura</taxon>
        <taxon>Panpulmonata</taxon>
        <taxon>Sacoglossa</taxon>
        <taxon>Placobranchoidea</taxon>
        <taxon>Plakobranchidae</taxon>
        <taxon>Elysia</taxon>
    </lineage>
</organism>
<name>A0AAE1A9Y4_9GAST</name>
<dbReference type="Pfam" id="PF00089">
    <property type="entry name" value="Trypsin"/>
    <property type="match status" value="1"/>
</dbReference>
<dbReference type="SUPFAM" id="SSF50494">
    <property type="entry name" value="Trypsin-like serine proteases"/>
    <property type="match status" value="1"/>
</dbReference>
<dbReference type="Gene3D" id="2.40.10.10">
    <property type="entry name" value="Trypsin-like serine proteases"/>
    <property type="match status" value="1"/>
</dbReference>
<reference evidence="13" key="1">
    <citation type="journal article" date="2023" name="G3 (Bethesda)">
        <title>A reference genome for the long-term kleptoplast-retaining sea slug Elysia crispata morphotype clarki.</title>
        <authorList>
            <person name="Eastman K.E."/>
            <person name="Pendleton A.L."/>
            <person name="Shaikh M.A."/>
            <person name="Suttiyut T."/>
            <person name="Ogas R."/>
            <person name="Tomko P."/>
            <person name="Gavelis G."/>
            <person name="Widhalm J.R."/>
            <person name="Wisecaver J.H."/>
        </authorList>
    </citation>
    <scope>NUCLEOTIDE SEQUENCE</scope>
    <source>
        <strain evidence="13">ECLA1</strain>
    </source>
</reference>
<evidence type="ECO:0000259" key="12">
    <source>
        <dbReference type="PROSITE" id="PS50240"/>
    </source>
</evidence>
<dbReference type="InterPro" id="IPR009003">
    <property type="entry name" value="Peptidase_S1_PA"/>
</dbReference>